<gene>
    <name evidence="2" type="ORF">BT96DRAFT_949760</name>
</gene>
<protein>
    <submittedName>
        <fullName evidence="2">Uncharacterized protein</fullName>
    </submittedName>
</protein>
<proteinExistence type="predicted"/>
<evidence type="ECO:0000313" key="3">
    <source>
        <dbReference type="Proteomes" id="UP000799118"/>
    </source>
</evidence>
<dbReference type="AlphaFoldDB" id="A0A6A4GJU3"/>
<evidence type="ECO:0000256" key="1">
    <source>
        <dbReference type="SAM" id="MobiDB-lite"/>
    </source>
</evidence>
<evidence type="ECO:0000313" key="2">
    <source>
        <dbReference type="EMBL" id="KAE9385545.1"/>
    </source>
</evidence>
<reference evidence="2" key="1">
    <citation type="journal article" date="2019" name="Environ. Microbiol.">
        <title>Fungal ecological strategies reflected in gene transcription - a case study of two litter decomposers.</title>
        <authorList>
            <person name="Barbi F."/>
            <person name="Kohler A."/>
            <person name="Barry K."/>
            <person name="Baskaran P."/>
            <person name="Daum C."/>
            <person name="Fauchery L."/>
            <person name="Ihrmark K."/>
            <person name="Kuo A."/>
            <person name="LaButti K."/>
            <person name="Lipzen A."/>
            <person name="Morin E."/>
            <person name="Grigoriev I.V."/>
            <person name="Henrissat B."/>
            <person name="Lindahl B."/>
            <person name="Martin F."/>
        </authorList>
    </citation>
    <scope>NUCLEOTIDE SEQUENCE</scope>
    <source>
        <strain evidence="2">JB14</strain>
    </source>
</reference>
<dbReference type="Proteomes" id="UP000799118">
    <property type="component" value="Unassembled WGS sequence"/>
</dbReference>
<dbReference type="EMBL" id="ML769971">
    <property type="protein sequence ID" value="KAE9385545.1"/>
    <property type="molecule type" value="Genomic_DNA"/>
</dbReference>
<feature type="region of interest" description="Disordered" evidence="1">
    <location>
        <begin position="1"/>
        <end position="64"/>
    </location>
</feature>
<name>A0A6A4GJU3_9AGAR</name>
<organism evidence="2 3">
    <name type="scientific">Gymnopus androsaceus JB14</name>
    <dbReference type="NCBI Taxonomy" id="1447944"/>
    <lineage>
        <taxon>Eukaryota</taxon>
        <taxon>Fungi</taxon>
        <taxon>Dikarya</taxon>
        <taxon>Basidiomycota</taxon>
        <taxon>Agaricomycotina</taxon>
        <taxon>Agaricomycetes</taxon>
        <taxon>Agaricomycetidae</taxon>
        <taxon>Agaricales</taxon>
        <taxon>Marasmiineae</taxon>
        <taxon>Omphalotaceae</taxon>
        <taxon>Gymnopus</taxon>
    </lineage>
</organism>
<feature type="compositionally biased region" description="Polar residues" evidence="1">
    <location>
        <begin position="11"/>
        <end position="58"/>
    </location>
</feature>
<sequence>MAYQTLDILPSSPQSDSDTLIDNCPLSDTDSITNTNGNSTMSDESPSTTGTAQQSSDDSGTEDQPALLQASLPYSGIPNGLHLVCLEGRDNDGWDNHHGDPCDWYMNINSSWGSPLDTQTGHPLVNLRSDFCSLGLTWEDSPNHDTSLDHLCNEEWAEIQCKSLGQATQHPLDLTSLKCIEPQSLREVWNQESPHSRECRFSNVTGRLRRRVLNIPKISRKWMGEWRYFTSN</sequence>
<keyword evidence="3" id="KW-1185">Reference proteome</keyword>
<accession>A0A6A4GJU3</accession>